<comment type="caution">
    <text evidence="2">The sequence shown here is derived from an EMBL/GenBank/DDBJ whole genome shotgun (WGS) entry which is preliminary data.</text>
</comment>
<feature type="signal peptide" evidence="1">
    <location>
        <begin position="1"/>
        <end position="22"/>
    </location>
</feature>
<feature type="chain" id="PRO_5020334527" description="Lipoprotein" evidence="1">
    <location>
        <begin position="23"/>
        <end position="137"/>
    </location>
</feature>
<evidence type="ECO:0008006" key="4">
    <source>
        <dbReference type="Google" id="ProtNLM"/>
    </source>
</evidence>
<dbReference type="AlphaFoldDB" id="A0A4R2MSC0"/>
<dbReference type="PROSITE" id="PS51257">
    <property type="entry name" value="PROKAR_LIPOPROTEIN"/>
    <property type="match status" value="1"/>
</dbReference>
<dbReference type="Proteomes" id="UP000295182">
    <property type="component" value="Unassembled WGS sequence"/>
</dbReference>
<dbReference type="EMBL" id="SLXH01000064">
    <property type="protein sequence ID" value="TCP10602.1"/>
    <property type="molecule type" value="Genomic_DNA"/>
</dbReference>
<evidence type="ECO:0000313" key="2">
    <source>
        <dbReference type="EMBL" id="TCP10602.1"/>
    </source>
</evidence>
<evidence type="ECO:0000313" key="3">
    <source>
        <dbReference type="Proteomes" id="UP000295182"/>
    </source>
</evidence>
<gene>
    <name evidence="2" type="ORF">EV674_1642</name>
</gene>
<sequence length="137" mass="14735">MHTMRKWAIFLMAVLVAACNHVDEVTPRHYVGLVVGHSAPLKIEIAKSLIANPGKPVPQAGPLQLPPPSGLAPMKFDFGWVTTGGAIVIQNTKFAVVVLQEPTLDQGKVTWSCIVQPAEAKPNLCGSDYQDGLLQNK</sequence>
<name>A0A4R2MSC0_9BURK</name>
<accession>A0A4R2MSC0</accession>
<proteinExistence type="predicted"/>
<protein>
    <recommendedName>
        <fullName evidence="4">Lipoprotein</fullName>
    </recommendedName>
</protein>
<keyword evidence="1" id="KW-0732">Signal</keyword>
<organism evidence="2 3">
    <name type="scientific">Simplicispira metamorpha</name>
    <dbReference type="NCBI Taxonomy" id="80881"/>
    <lineage>
        <taxon>Bacteria</taxon>
        <taxon>Pseudomonadati</taxon>
        <taxon>Pseudomonadota</taxon>
        <taxon>Betaproteobacteria</taxon>
        <taxon>Burkholderiales</taxon>
        <taxon>Comamonadaceae</taxon>
        <taxon>Simplicispira</taxon>
    </lineage>
</organism>
<evidence type="ECO:0000256" key="1">
    <source>
        <dbReference type="SAM" id="SignalP"/>
    </source>
</evidence>
<reference evidence="2 3" key="1">
    <citation type="submission" date="2019-03" db="EMBL/GenBank/DDBJ databases">
        <title>Genomic Encyclopedia of Type Strains, Phase IV (KMG-IV): sequencing the most valuable type-strain genomes for metagenomic binning, comparative biology and taxonomic classification.</title>
        <authorList>
            <person name="Goeker M."/>
        </authorList>
    </citation>
    <scope>NUCLEOTIDE SEQUENCE [LARGE SCALE GENOMIC DNA]</scope>
    <source>
        <strain evidence="2 3">DSM 1837</strain>
    </source>
</reference>
<keyword evidence="3" id="KW-1185">Reference proteome</keyword>